<evidence type="ECO:0000313" key="3">
    <source>
        <dbReference type="Proteomes" id="UP000291088"/>
    </source>
</evidence>
<dbReference type="OrthoDB" id="1633822at2"/>
<sequence length="129" mass="14215">MTEDEQAIRQVIATWIGASQSGDTATILSLMTNDVVFMVPGQEPFGREVFEATANQFGAAGLQIDGINDVVELQIQGNWAFTRNRINLSITPAAGEPMQRAGYTLTLFRREADGRWRVARDANLLMPKS</sequence>
<dbReference type="InterPro" id="IPR027843">
    <property type="entry name" value="DUF4440"/>
</dbReference>
<feature type="domain" description="DUF4440" evidence="1">
    <location>
        <begin position="8"/>
        <end position="118"/>
    </location>
</feature>
<protein>
    <submittedName>
        <fullName evidence="2">SgcJ/EcaC family oxidoreductase</fullName>
    </submittedName>
</protein>
<dbReference type="InterPro" id="IPR032710">
    <property type="entry name" value="NTF2-like_dom_sf"/>
</dbReference>
<dbReference type="NCBIfam" id="TIGR02246">
    <property type="entry name" value="SgcJ/EcaC family oxidoreductase"/>
    <property type="match status" value="1"/>
</dbReference>
<dbReference type="EMBL" id="SDVB01000037">
    <property type="protein sequence ID" value="RYC27840.1"/>
    <property type="molecule type" value="Genomic_DNA"/>
</dbReference>
<dbReference type="Proteomes" id="UP000291088">
    <property type="component" value="Unassembled WGS sequence"/>
</dbReference>
<dbReference type="SUPFAM" id="SSF54427">
    <property type="entry name" value="NTF2-like"/>
    <property type="match status" value="1"/>
</dbReference>
<name>A0A4Q2U196_9HYPH</name>
<comment type="caution">
    <text evidence="2">The sequence shown here is derived from an EMBL/GenBank/DDBJ whole genome shotgun (WGS) entry which is preliminary data.</text>
</comment>
<proteinExistence type="predicted"/>
<dbReference type="RefSeq" id="WP_129330198.1">
    <property type="nucleotide sequence ID" value="NZ_SDVB01000037.1"/>
</dbReference>
<accession>A0A4Q2U196</accession>
<dbReference type="AlphaFoldDB" id="A0A4Q2U196"/>
<keyword evidence="3" id="KW-1185">Reference proteome</keyword>
<evidence type="ECO:0000313" key="2">
    <source>
        <dbReference type="EMBL" id="RYC27840.1"/>
    </source>
</evidence>
<dbReference type="Gene3D" id="3.10.450.50">
    <property type="match status" value="1"/>
</dbReference>
<organism evidence="2 3">
    <name type="scientific">Ciceribacter ferrooxidans</name>
    <dbReference type="NCBI Taxonomy" id="2509717"/>
    <lineage>
        <taxon>Bacteria</taxon>
        <taxon>Pseudomonadati</taxon>
        <taxon>Pseudomonadota</taxon>
        <taxon>Alphaproteobacteria</taxon>
        <taxon>Hyphomicrobiales</taxon>
        <taxon>Rhizobiaceae</taxon>
        <taxon>Ciceribacter</taxon>
    </lineage>
</organism>
<dbReference type="Pfam" id="PF14534">
    <property type="entry name" value="DUF4440"/>
    <property type="match status" value="1"/>
</dbReference>
<dbReference type="InterPro" id="IPR011944">
    <property type="entry name" value="Steroid_delta5-4_isomerase"/>
</dbReference>
<evidence type="ECO:0000259" key="1">
    <source>
        <dbReference type="Pfam" id="PF14534"/>
    </source>
</evidence>
<gene>
    <name evidence="2" type="ORF">EUU22_00650</name>
</gene>
<reference evidence="2 3" key="1">
    <citation type="submission" date="2019-01" db="EMBL/GenBank/DDBJ databases">
        <authorList>
            <person name="Deng T."/>
        </authorList>
    </citation>
    <scope>NUCLEOTIDE SEQUENCE [LARGE SCALE GENOMIC DNA]</scope>
    <source>
        <strain evidence="2 3">F8825</strain>
    </source>
</reference>